<evidence type="ECO:0000256" key="4">
    <source>
        <dbReference type="ARBA" id="ARBA00022692"/>
    </source>
</evidence>
<dbReference type="InterPro" id="IPR001901">
    <property type="entry name" value="Translocase_SecE/Sec61-g"/>
</dbReference>
<proteinExistence type="inferred from homology"/>
<evidence type="ECO:0000256" key="3">
    <source>
        <dbReference type="ARBA" id="ARBA00022475"/>
    </source>
</evidence>
<dbReference type="GO" id="GO:0008320">
    <property type="term" value="F:protein transmembrane transporter activity"/>
    <property type="evidence" value="ECO:0007669"/>
    <property type="project" value="UniProtKB-UniRule"/>
</dbReference>
<dbReference type="GO" id="GO:0009306">
    <property type="term" value="P:protein secretion"/>
    <property type="evidence" value="ECO:0007669"/>
    <property type="project" value="UniProtKB-UniRule"/>
</dbReference>
<name>A0A495EV16_9MICC</name>
<dbReference type="InterPro" id="IPR038379">
    <property type="entry name" value="SecE_sf"/>
</dbReference>
<dbReference type="HAMAP" id="MF_00422">
    <property type="entry name" value="SecE"/>
    <property type="match status" value="1"/>
</dbReference>
<dbReference type="EMBL" id="RBIR01000002">
    <property type="protein sequence ID" value="RKR20622.1"/>
    <property type="molecule type" value="Genomic_DNA"/>
</dbReference>
<keyword evidence="5 9" id="KW-0653">Protein transport</keyword>
<evidence type="ECO:0000313" key="10">
    <source>
        <dbReference type="EMBL" id="RKR20622.1"/>
    </source>
</evidence>
<keyword evidence="6 9" id="KW-1133">Transmembrane helix</keyword>
<dbReference type="GO" id="GO:0006605">
    <property type="term" value="P:protein targeting"/>
    <property type="evidence" value="ECO:0007669"/>
    <property type="project" value="UniProtKB-UniRule"/>
</dbReference>
<comment type="subunit">
    <text evidence="9">Component of the Sec protein translocase complex. Heterotrimer consisting of SecY, SecE and SecG subunits. The heterotrimers can form oligomers, although 1 heterotrimer is thought to be able to translocate proteins. Interacts with the ribosome. Interacts with SecDF, and other proteins may be involved. Interacts with SecA.</text>
</comment>
<keyword evidence="2 9" id="KW-0813">Transport</keyword>
<evidence type="ECO:0000256" key="6">
    <source>
        <dbReference type="ARBA" id="ARBA00022989"/>
    </source>
</evidence>
<evidence type="ECO:0000256" key="9">
    <source>
        <dbReference type="HAMAP-Rule" id="MF_00422"/>
    </source>
</evidence>
<evidence type="ECO:0000256" key="1">
    <source>
        <dbReference type="ARBA" id="ARBA00004370"/>
    </source>
</evidence>
<keyword evidence="7 9" id="KW-0811">Translocation</keyword>
<evidence type="ECO:0000256" key="5">
    <source>
        <dbReference type="ARBA" id="ARBA00022927"/>
    </source>
</evidence>
<protein>
    <recommendedName>
        <fullName evidence="9">Protein translocase subunit SecE</fullName>
    </recommendedName>
</protein>
<dbReference type="PANTHER" id="PTHR33910">
    <property type="entry name" value="PROTEIN TRANSLOCASE SUBUNIT SECE"/>
    <property type="match status" value="1"/>
</dbReference>
<dbReference type="NCBIfam" id="TIGR00964">
    <property type="entry name" value="secE_bact"/>
    <property type="match status" value="1"/>
</dbReference>
<dbReference type="GO" id="GO:0005886">
    <property type="term" value="C:plasma membrane"/>
    <property type="evidence" value="ECO:0007669"/>
    <property type="project" value="UniProtKB-SubCell"/>
</dbReference>
<dbReference type="PANTHER" id="PTHR33910:SF1">
    <property type="entry name" value="PROTEIN TRANSLOCASE SUBUNIT SECE"/>
    <property type="match status" value="1"/>
</dbReference>
<comment type="subcellular location">
    <subcellularLocation>
        <location evidence="9">Cell membrane</location>
        <topology evidence="9">Single-pass membrane protein</topology>
    </subcellularLocation>
    <subcellularLocation>
        <location evidence="1">Membrane</location>
    </subcellularLocation>
</comment>
<keyword evidence="3 9" id="KW-1003">Cell membrane</keyword>
<dbReference type="Proteomes" id="UP000276055">
    <property type="component" value="Unassembled WGS sequence"/>
</dbReference>
<feature type="transmembrane region" description="Helical" evidence="9">
    <location>
        <begin position="66"/>
        <end position="99"/>
    </location>
</feature>
<dbReference type="Pfam" id="PF00584">
    <property type="entry name" value="SecE"/>
    <property type="match status" value="1"/>
</dbReference>
<dbReference type="AlphaFoldDB" id="A0A495EV16"/>
<gene>
    <name evidence="9" type="primary">secE</name>
    <name evidence="10" type="ORF">C8D78_1260</name>
</gene>
<dbReference type="Gene3D" id="1.20.5.1030">
    <property type="entry name" value="Preprotein translocase secy subunit"/>
    <property type="match status" value="1"/>
</dbReference>
<organism evidence="10 11">
    <name type="scientific">Arthrobacter oryzae</name>
    <dbReference type="NCBI Taxonomy" id="409290"/>
    <lineage>
        <taxon>Bacteria</taxon>
        <taxon>Bacillati</taxon>
        <taxon>Actinomycetota</taxon>
        <taxon>Actinomycetes</taxon>
        <taxon>Micrococcales</taxon>
        <taxon>Micrococcaceae</taxon>
        <taxon>Arthrobacter</taxon>
    </lineage>
</organism>
<keyword evidence="4 9" id="KW-0812">Transmembrane</keyword>
<keyword evidence="8 9" id="KW-0472">Membrane</keyword>
<sequence length="107" mass="11631">MVQFRAGYPIIARMSEDQVTETAASSSKGRPAKNAVKPGFFARIAIFVRQVIGELKKVVAPTRKELINYTIVVLVFVTIMMVIVTLLDLAFGTAVSWVFGGSGPANR</sequence>
<dbReference type="InterPro" id="IPR005807">
    <property type="entry name" value="SecE_bac"/>
</dbReference>
<comment type="function">
    <text evidence="9">Essential subunit of the Sec protein translocation channel SecYEG. Clamps together the 2 halves of SecY. May contact the channel plug during translocation.</text>
</comment>
<dbReference type="GO" id="GO:0043952">
    <property type="term" value="P:protein transport by the Sec complex"/>
    <property type="evidence" value="ECO:0007669"/>
    <property type="project" value="UniProtKB-UniRule"/>
</dbReference>
<evidence type="ECO:0000256" key="7">
    <source>
        <dbReference type="ARBA" id="ARBA00023010"/>
    </source>
</evidence>
<comment type="similarity">
    <text evidence="9">Belongs to the SecE/SEC61-gamma family.</text>
</comment>
<evidence type="ECO:0000256" key="8">
    <source>
        <dbReference type="ARBA" id="ARBA00023136"/>
    </source>
</evidence>
<accession>A0A495EV16</accession>
<dbReference type="GO" id="GO:0065002">
    <property type="term" value="P:intracellular protein transmembrane transport"/>
    <property type="evidence" value="ECO:0007669"/>
    <property type="project" value="UniProtKB-UniRule"/>
</dbReference>
<evidence type="ECO:0000256" key="2">
    <source>
        <dbReference type="ARBA" id="ARBA00022448"/>
    </source>
</evidence>
<comment type="caution">
    <text evidence="10">The sequence shown here is derived from an EMBL/GenBank/DDBJ whole genome shotgun (WGS) entry which is preliminary data.</text>
</comment>
<evidence type="ECO:0000313" key="11">
    <source>
        <dbReference type="Proteomes" id="UP000276055"/>
    </source>
</evidence>
<reference evidence="10 11" key="1">
    <citation type="submission" date="2018-10" db="EMBL/GenBank/DDBJ databases">
        <title>Genomic Encyclopedia of Type Strains, Phase IV (KMG-IV): sequencing the most valuable type-strain genomes for metagenomic binning, comparative biology and taxonomic classification.</title>
        <authorList>
            <person name="Goeker M."/>
        </authorList>
    </citation>
    <scope>NUCLEOTIDE SEQUENCE [LARGE SCALE GENOMIC DNA]</scope>
    <source>
        <strain evidence="10 11">DSM 25586</strain>
    </source>
</reference>